<dbReference type="SUPFAM" id="SSF56047">
    <property type="entry name" value="Ribosomal protein S8"/>
    <property type="match status" value="1"/>
</dbReference>
<dbReference type="Proteomes" id="UP000228561">
    <property type="component" value="Unassembled WGS sequence"/>
</dbReference>
<organism evidence="7 8">
    <name type="scientific">Candidatus Tagabacteria bacterium CG03_land_8_20_14_0_80_41_22</name>
    <dbReference type="NCBI Taxonomy" id="1975020"/>
    <lineage>
        <taxon>Bacteria</taxon>
        <taxon>Candidatus Tagaibacteriota</taxon>
    </lineage>
</organism>
<dbReference type="GO" id="GO:1990904">
    <property type="term" value="C:ribonucleoprotein complex"/>
    <property type="evidence" value="ECO:0007669"/>
    <property type="project" value="UniProtKB-KW"/>
</dbReference>
<dbReference type="FunFam" id="3.30.1490.10:FF:000001">
    <property type="entry name" value="30S ribosomal protein S8"/>
    <property type="match status" value="1"/>
</dbReference>
<evidence type="ECO:0000256" key="5">
    <source>
        <dbReference type="ARBA" id="ARBA00035525"/>
    </source>
</evidence>
<accession>A0A2M7B902</accession>
<dbReference type="Gene3D" id="3.30.1490.10">
    <property type="match status" value="1"/>
</dbReference>
<evidence type="ECO:0000313" key="7">
    <source>
        <dbReference type="EMBL" id="PIU99560.1"/>
    </source>
</evidence>
<evidence type="ECO:0000256" key="2">
    <source>
        <dbReference type="ARBA" id="ARBA00022980"/>
    </source>
</evidence>
<dbReference type="Pfam" id="PF00410">
    <property type="entry name" value="Ribosomal_S8"/>
    <property type="match status" value="1"/>
</dbReference>
<comment type="caution">
    <text evidence="7">The sequence shown here is derived from an EMBL/GenBank/DDBJ whole genome shotgun (WGS) entry which is preliminary data.</text>
</comment>
<sequence>MFTKIRNAQVSKKETVTISYSKLKMELAKLLLKTDCIKKVNKRGKKNKKTIELALAYDEKGCGKINHIKRISKPSRRVYLRLNEIKPVKHGYGMLILSTSKGLLNNKEAIKEKVGGEVIAEIW</sequence>
<comment type="similarity">
    <text evidence="1 6">Belongs to the universal ribosomal protein uS8 family.</text>
</comment>
<evidence type="ECO:0000256" key="4">
    <source>
        <dbReference type="ARBA" id="ARBA00035258"/>
    </source>
</evidence>
<dbReference type="InterPro" id="IPR047863">
    <property type="entry name" value="Ribosomal_uS8_CS"/>
</dbReference>
<evidence type="ECO:0000313" key="8">
    <source>
        <dbReference type="Proteomes" id="UP000228561"/>
    </source>
</evidence>
<dbReference type="AlphaFoldDB" id="A0A2M7B902"/>
<keyword evidence="3 6" id="KW-0687">Ribonucleoprotein</keyword>
<dbReference type="PROSITE" id="PS00053">
    <property type="entry name" value="RIBOSOMAL_S8"/>
    <property type="match status" value="1"/>
</dbReference>
<dbReference type="GO" id="GO:0005840">
    <property type="term" value="C:ribosome"/>
    <property type="evidence" value="ECO:0007669"/>
    <property type="project" value="UniProtKB-KW"/>
</dbReference>
<dbReference type="PANTHER" id="PTHR11758">
    <property type="entry name" value="40S RIBOSOMAL PROTEIN S15A"/>
    <property type="match status" value="1"/>
</dbReference>
<gene>
    <name evidence="7" type="primary">rpsH</name>
    <name evidence="7" type="ORF">COS58_01580</name>
</gene>
<evidence type="ECO:0000256" key="1">
    <source>
        <dbReference type="ARBA" id="ARBA00006471"/>
    </source>
</evidence>
<keyword evidence="2 6" id="KW-0689">Ribosomal protein</keyword>
<dbReference type="InterPro" id="IPR000630">
    <property type="entry name" value="Ribosomal_uS8"/>
</dbReference>
<dbReference type="GO" id="GO:0006412">
    <property type="term" value="P:translation"/>
    <property type="evidence" value="ECO:0007669"/>
    <property type="project" value="InterPro"/>
</dbReference>
<dbReference type="EMBL" id="PEVG01000018">
    <property type="protein sequence ID" value="PIU99560.1"/>
    <property type="molecule type" value="Genomic_DNA"/>
</dbReference>
<evidence type="ECO:0000256" key="3">
    <source>
        <dbReference type="ARBA" id="ARBA00023274"/>
    </source>
</evidence>
<dbReference type="GO" id="GO:0005737">
    <property type="term" value="C:cytoplasm"/>
    <property type="evidence" value="ECO:0007669"/>
    <property type="project" value="UniProtKB-ARBA"/>
</dbReference>
<dbReference type="GO" id="GO:0003735">
    <property type="term" value="F:structural constituent of ribosome"/>
    <property type="evidence" value="ECO:0007669"/>
    <property type="project" value="InterPro"/>
</dbReference>
<proteinExistence type="inferred from homology"/>
<dbReference type="Gene3D" id="3.30.1370.30">
    <property type="match status" value="1"/>
</dbReference>
<name>A0A2M7B902_9BACT</name>
<reference evidence="8" key="1">
    <citation type="submission" date="2017-09" db="EMBL/GenBank/DDBJ databases">
        <title>Depth-based differentiation of microbial function through sediment-hosted aquifers and enrichment of novel symbionts in the deep terrestrial subsurface.</title>
        <authorList>
            <person name="Probst A.J."/>
            <person name="Ladd B."/>
            <person name="Jarett J.K."/>
            <person name="Geller-Mcgrath D.E."/>
            <person name="Sieber C.M.K."/>
            <person name="Emerson J.B."/>
            <person name="Anantharaman K."/>
            <person name="Thomas B.C."/>
            <person name="Malmstrom R."/>
            <person name="Stieglmeier M."/>
            <person name="Klingl A."/>
            <person name="Woyke T."/>
            <person name="Ryan C.M."/>
            <person name="Banfield J.F."/>
        </authorList>
    </citation>
    <scope>NUCLEOTIDE SEQUENCE [LARGE SCALE GENOMIC DNA]</scope>
</reference>
<dbReference type="NCBIfam" id="NF001109">
    <property type="entry name" value="PRK00136.1"/>
    <property type="match status" value="1"/>
</dbReference>
<evidence type="ECO:0000256" key="6">
    <source>
        <dbReference type="RuleBase" id="RU003660"/>
    </source>
</evidence>
<dbReference type="InterPro" id="IPR035987">
    <property type="entry name" value="Ribosomal_uS8_sf"/>
</dbReference>
<protein>
    <recommendedName>
        <fullName evidence="4">Small ribosomal subunit protein uS8</fullName>
    </recommendedName>
    <alternativeName>
        <fullName evidence="5">30S ribosomal protein S8</fullName>
    </alternativeName>
</protein>